<name>A0A0C1Y0D4_9BURK</name>
<organism evidence="2 3">
    <name type="scientific">Noviherbaspirillum autotrophicum</name>
    <dbReference type="NCBI Taxonomy" id="709839"/>
    <lineage>
        <taxon>Bacteria</taxon>
        <taxon>Pseudomonadati</taxon>
        <taxon>Pseudomonadota</taxon>
        <taxon>Betaproteobacteria</taxon>
        <taxon>Burkholderiales</taxon>
        <taxon>Oxalobacteraceae</taxon>
        <taxon>Noviherbaspirillum</taxon>
    </lineage>
</organism>
<dbReference type="EMBL" id="JWJG01000028">
    <property type="protein sequence ID" value="KIF80483.1"/>
    <property type="molecule type" value="Genomic_DNA"/>
</dbReference>
<evidence type="ECO:0000313" key="3">
    <source>
        <dbReference type="Proteomes" id="UP000031572"/>
    </source>
</evidence>
<gene>
    <name evidence="2" type="ORF">TSA66_06075</name>
</gene>
<sequence length="102" mass="11951">MRVVNARRRRRLPRSRGGFRSRRVFPRSSQVSLDCEAATCRSLIDYLFGAYAEPARFRQKPLMKIMTGRCRVPSAHSVPNRQFERRHRQASSRRAWTTGCRA</sequence>
<reference evidence="2 3" key="1">
    <citation type="submission" date="2014-12" db="EMBL/GenBank/DDBJ databases">
        <title>Denitrispirillum autotrophicum gen. nov., sp. nov., Denitrifying, Facultatively Autotrophic Bacteria Isolated from Rice Paddy Soil.</title>
        <authorList>
            <person name="Ishii S."/>
            <person name="Ashida N."/>
            <person name="Ohno H."/>
            <person name="Otsuka S."/>
            <person name="Yokota A."/>
            <person name="Senoo K."/>
        </authorList>
    </citation>
    <scope>NUCLEOTIDE SEQUENCE [LARGE SCALE GENOMIC DNA]</scope>
    <source>
        <strain evidence="2 3">TSA66</strain>
    </source>
</reference>
<keyword evidence="3" id="KW-1185">Reference proteome</keyword>
<dbReference type="Proteomes" id="UP000031572">
    <property type="component" value="Unassembled WGS sequence"/>
</dbReference>
<evidence type="ECO:0000256" key="1">
    <source>
        <dbReference type="SAM" id="MobiDB-lite"/>
    </source>
</evidence>
<dbReference type="AlphaFoldDB" id="A0A0C1Y0D4"/>
<feature type="region of interest" description="Disordered" evidence="1">
    <location>
        <begin position="1"/>
        <end position="20"/>
    </location>
</feature>
<protein>
    <submittedName>
        <fullName evidence="2">Uncharacterized protein</fullName>
    </submittedName>
</protein>
<evidence type="ECO:0000313" key="2">
    <source>
        <dbReference type="EMBL" id="KIF80483.1"/>
    </source>
</evidence>
<comment type="caution">
    <text evidence="2">The sequence shown here is derived from an EMBL/GenBank/DDBJ whole genome shotgun (WGS) entry which is preliminary data.</text>
</comment>
<proteinExistence type="predicted"/>
<accession>A0A0C1Y0D4</accession>
<feature type="region of interest" description="Disordered" evidence="1">
    <location>
        <begin position="80"/>
        <end position="102"/>
    </location>
</feature>